<evidence type="ECO:0000313" key="3">
    <source>
        <dbReference type="Proteomes" id="UP000681155"/>
    </source>
</evidence>
<proteinExistence type="predicted"/>
<dbReference type="PANTHER" id="PTHR33990">
    <property type="entry name" value="PROTEIN YJDN-RELATED"/>
    <property type="match status" value="1"/>
</dbReference>
<dbReference type="EMBL" id="CP075566">
    <property type="protein sequence ID" value="QVW26879.1"/>
    <property type="molecule type" value="Genomic_DNA"/>
</dbReference>
<feature type="domain" description="PhnB-like" evidence="1">
    <location>
        <begin position="30"/>
        <end position="150"/>
    </location>
</feature>
<dbReference type="InterPro" id="IPR028973">
    <property type="entry name" value="PhnB-like"/>
</dbReference>
<dbReference type="CDD" id="cd06588">
    <property type="entry name" value="PhnB_like"/>
    <property type="match status" value="1"/>
</dbReference>
<protein>
    <submittedName>
        <fullName evidence="2">VOC family protein</fullName>
    </submittedName>
</protein>
<dbReference type="PIRSF" id="PIRSF021700">
    <property type="entry name" value="3_dmu_93_MTrfase"/>
    <property type="match status" value="1"/>
</dbReference>
<organism evidence="2 3">
    <name type="scientific">Pseudomonas hormoni</name>
    <dbReference type="NCBI Taxonomy" id="3093767"/>
    <lineage>
        <taxon>Bacteria</taxon>
        <taxon>Pseudomonadati</taxon>
        <taxon>Pseudomonadota</taxon>
        <taxon>Gammaproteobacteria</taxon>
        <taxon>Pseudomonadales</taxon>
        <taxon>Pseudomonadaceae</taxon>
        <taxon>Pseudomonas</taxon>
    </lineage>
</organism>
<name>A0ABX8F4N4_9PSED</name>
<dbReference type="InterPro" id="IPR009725">
    <property type="entry name" value="3_dmu_93_MTrfase"/>
</dbReference>
<dbReference type="PANTHER" id="PTHR33990:SF2">
    <property type="entry name" value="PHNB-LIKE DOMAIN-CONTAINING PROTEIN"/>
    <property type="match status" value="1"/>
</dbReference>
<evidence type="ECO:0000259" key="1">
    <source>
        <dbReference type="Pfam" id="PF06983"/>
    </source>
</evidence>
<dbReference type="InterPro" id="IPR029068">
    <property type="entry name" value="Glyas_Bleomycin-R_OHBP_Dase"/>
</dbReference>
<accession>A0ABX8F4N4</accession>
<reference evidence="2 3" key="1">
    <citation type="submission" date="2021-05" db="EMBL/GenBank/DDBJ databases">
        <title>Complete genome of the cytokinin-producing biocontrol strain Pseudomonas fluorescens G20-18.</title>
        <authorList>
            <person name="Nielsen T.K."/>
            <person name="Mekureyaw M.F."/>
            <person name="Hansen L.H."/>
            <person name="Nicolaisen M.H."/>
            <person name="Roitsch T.G."/>
            <person name="Hennessy R.C."/>
        </authorList>
    </citation>
    <scope>NUCLEOTIDE SEQUENCE [LARGE SCALE GENOMIC DNA]</scope>
    <source>
        <strain evidence="2 3">G20-18</strain>
    </source>
</reference>
<dbReference type="Proteomes" id="UP000681155">
    <property type="component" value="Chromosome"/>
</dbReference>
<gene>
    <name evidence="2" type="ORF">KJF94_12460</name>
</gene>
<sequence>MYGTPGRPWAGYAESSASATRLQEHRQRVQKLTPCLWFDHQAEEAAKYYCGIFDHSKITAITHYGKAGQEVHGQPDGSVLTVSFELDGQSFTGLNGGPVFTFNEAISFQVNCQTQEEVDHFWGRLSAGGPVEAQQCGWVKDKFGVSWQIVPIALMDMLKSPDTVKSQRAMAAMMQMKKLDIAALQRAFDGES</sequence>
<dbReference type="SUPFAM" id="SSF54593">
    <property type="entry name" value="Glyoxalase/Bleomycin resistance protein/Dihydroxybiphenyl dioxygenase"/>
    <property type="match status" value="1"/>
</dbReference>
<evidence type="ECO:0000313" key="2">
    <source>
        <dbReference type="EMBL" id="QVW26879.1"/>
    </source>
</evidence>
<dbReference type="Gene3D" id="3.10.180.10">
    <property type="entry name" value="2,3-Dihydroxybiphenyl 1,2-Dioxygenase, domain 1"/>
    <property type="match status" value="1"/>
</dbReference>
<dbReference type="Pfam" id="PF06983">
    <property type="entry name" value="3-dmu-9_3-mt"/>
    <property type="match status" value="1"/>
</dbReference>
<keyword evidence="3" id="KW-1185">Reference proteome</keyword>